<sequence>MLTIYPIQCDRFLQYGRVLKGYDCNDLLRKMEETPLPKDHTIYIPSDPEMEKLKIFSELQNRGFGGMPLQLGYCNGFNGKLDAVEYHRSSEINIAVSDLILLVGSQHDLKLPDFTYDTSRIEAFLVPAGCVVELYATTLHYAPCNADNSGFRDVVVLPRGTNRPLEHSIIKEFEDKLLFAKNKWLIAHPESGLDKDGAYIGLTGQNITLGE</sequence>
<dbReference type="EMBL" id="JAPOHA010000005">
    <property type="protein sequence ID" value="MCY1713957.1"/>
    <property type="molecule type" value="Genomic_DNA"/>
</dbReference>
<name>A0ABT4BSU0_9FIRM</name>
<accession>A0ABT4BSU0</accession>
<evidence type="ECO:0000313" key="1">
    <source>
        <dbReference type="EMBL" id="MCY1713957.1"/>
    </source>
</evidence>
<evidence type="ECO:0000313" key="2">
    <source>
        <dbReference type="Proteomes" id="UP001082703"/>
    </source>
</evidence>
<dbReference type="InterPro" id="IPR032358">
    <property type="entry name" value="DUF4867"/>
</dbReference>
<proteinExistence type="predicted"/>
<dbReference type="Proteomes" id="UP001082703">
    <property type="component" value="Unassembled WGS sequence"/>
</dbReference>
<comment type="caution">
    <text evidence="1">The sequence shown here is derived from an EMBL/GenBank/DDBJ whole genome shotgun (WGS) entry which is preliminary data.</text>
</comment>
<reference evidence="1 2" key="1">
    <citation type="submission" date="2022-11" db="EMBL/GenBank/DDBJ databases">
        <authorList>
            <person name="Caiyu Z."/>
        </authorList>
    </citation>
    <scope>NUCLEOTIDE SEQUENCE [LARGE SCALE GENOMIC DNA]</scope>
    <source>
        <strain evidence="1 2">YR-4</strain>
    </source>
</reference>
<dbReference type="Pfam" id="PF16161">
    <property type="entry name" value="DUF4867"/>
    <property type="match status" value="1"/>
</dbReference>
<gene>
    <name evidence="1" type="ORF">OUY18_06785</name>
</gene>
<keyword evidence="2" id="KW-1185">Reference proteome</keyword>
<protein>
    <submittedName>
        <fullName evidence="1">DUF4867 family protein</fullName>
    </submittedName>
</protein>
<organism evidence="1 2">
    <name type="scientific">Caproiciproducens galactitolivorans</name>
    <dbReference type="NCBI Taxonomy" id="642589"/>
    <lineage>
        <taxon>Bacteria</taxon>
        <taxon>Bacillati</taxon>
        <taxon>Bacillota</taxon>
        <taxon>Clostridia</taxon>
        <taxon>Eubacteriales</taxon>
        <taxon>Acutalibacteraceae</taxon>
        <taxon>Caproiciproducens</taxon>
    </lineage>
</organism>